<feature type="compositionally biased region" description="Low complexity" evidence="1">
    <location>
        <begin position="48"/>
        <end position="63"/>
    </location>
</feature>
<dbReference type="InterPro" id="IPR012899">
    <property type="entry name" value="LTXXQ"/>
</dbReference>
<name>A0A0D6P6E8_9PROT</name>
<evidence type="ECO:0000313" key="4">
    <source>
        <dbReference type="Proteomes" id="UP000032680"/>
    </source>
</evidence>
<feature type="chain" id="PRO_5002309921" description="LTXXQ motif family protein" evidence="2">
    <location>
        <begin position="32"/>
        <end position="202"/>
    </location>
</feature>
<feature type="signal peptide" evidence="2">
    <location>
        <begin position="1"/>
        <end position="31"/>
    </location>
</feature>
<evidence type="ECO:0000256" key="1">
    <source>
        <dbReference type="SAM" id="MobiDB-lite"/>
    </source>
</evidence>
<gene>
    <name evidence="3" type="ORF">Asru_0259_11</name>
</gene>
<evidence type="ECO:0000256" key="2">
    <source>
        <dbReference type="SAM" id="SignalP"/>
    </source>
</evidence>
<dbReference type="AlphaFoldDB" id="A0A0D6P6E8"/>
<protein>
    <recommendedName>
        <fullName evidence="5">LTXXQ motif family protein</fullName>
    </recommendedName>
</protein>
<sequence length="202" mass="20378">MNPQRMGRAAILGLAIAASATIMSGPRAAGAAGEGDRPPMAADQPATGRAGMAGHHGAAADDGPMMGMMRRMHAMMAAREAGCAGAMPRLDHIEGRIAYMKAELGLTPQQLPAWDAMAAALRQAATHASEMTPGHTGAAAGAGMAGADDAWPQRMAAAAQLLSARADMLRALAGPARDLYAVLSPAQRAMADQMTGTAPGGV</sequence>
<accession>A0A0D6P6E8</accession>
<reference evidence="3 4" key="1">
    <citation type="submission" date="2012-11" db="EMBL/GenBank/DDBJ databases">
        <title>Whole genome sequence of Acidisphaera rubrifaciens HS-AP3.</title>
        <authorList>
            <person name="Azuma Y."/>
            <person name="Higashiura N."/>
            <person name="Hirakawa H."/>
            <person name="Matsushita K."/>
        </authorList>
    </citation>
    <scope>NUCLEOTIDE SEQUENCE [LARGE SCALE GENOMIC DNA]</scope>
    <source>
        <strain evidence="3 4">HS-AP3</strain>
    </source>
</reference>
<organism evidence="3 4">
    <name type="scientific">Acidisphaera rubrifaciens HS-AP3</name>
    <dbReference type="NCBI Taxonomy" id="1231350"/>
    <lineage>
        <taxon>Bacteria</taxon>
        <taxon>Pseudomonadati</taxon>
        <taxon>Pseudomonadota</taxon>
        <taxon>Alphaproteobacteria</taxon>
        <taxon>Acetobacterales</taxon>
        <taxon>Acetobacteraceae</taxon>
        <taxon>Acidisphaera</taxon>
    </lineage>
</organism>
<comment type="caution">
    <text evidence="3">The sequence shown here is derived from an EMBL/GenBank/DDBJ whole genome shotgun (WGS) entry which is preliminary data.</text>
</comment>
<keyword evidence="4" id="KW-1185">Reference proteome</keyword>
<evidence type="ECO:0000313" key="3">
    <source>
        <dbReference type="EMBL" id="GAN77232.1"/>
    </source>
</evidence>
<proteinExistence type="predicted"/>
<feature type="region of interest" description="Disordered" evidence="1">
    <location>
        <begin position="26"/>
        <end position="63"/>
    </location>
</feature>
<dbReference type="EMBL" id="BANB01000259">
    <property type="protein sequence ID" value="GAN77232.1"/>
    <property type="molecule type" value="Genomic_DNA"/>
</dbReference>
<dbReference type="Proteomes" id="UP000032680">
    <property type="component" value="Unassembled WGS sequence"/>
</dbReference>
<evidence type="ECO:0008006" key="5">
    <source>
        <dbReference type="Google" id="ProtNLM"/>
    </source>
</evidence>
<dbReference type="Pfam" id="PF07813">
    <property type="entry name" value="LTXXQ"/>
    <property type="match status" value="1"/>
</dbReference>
<keyword evidence="2" id="KW-0732">Signal</keyword>
<dbReference type="GO" id="GO:0042597">
    <property type="term" value="C:periplasmic space"/>
    <property type="evidence" value="ECO:0007669"/>
    <property type="project" value="InterPro"/>
</dbReference>